<dbReference type="SMART" id="SM00752">
    <property type="entry name" value="HTTM"/>
    <property type="match status" value="1"/>
</dbReference>
<evidence type="ECO:0000313" key="7">
    <source>
        <dbReference type="EMBL" id="OWK43908.1"/>
    </source>
</evidence>
<accession>A0A225DZF9</accession>
<feature type="domain" description="HTTM-like" evidence="6">
    <location>
        <begin position="251"/>
        <end position="545"/>
    </location>
</feature>
<evidence type="ECO:0000256" key="4">
    <source>
        <dbReference type="ARBA" id="ARBA00023136"/>
    </source>
</evidence>
<feature type="transmembrane region" description="Helical" evidence="5">
    <location>
        <begin position="318"/>
        <end position="341"/>
    </location>
</feature>
<gene>
    <name evidence="7" type="ORF">FRUB_03507</name>
</gene>
<feature type="transmembrane region" description="Helical" evidence="5">
    <location>
        <begin position="508"/>
        <end position="541"/>
    </location>
</feature>
<dbReference type="AlphaFoldDB" id="A0A225DZF9"/>
<keyword evidence="3 5" id="KW-1133">Transmembrane helix</keyword>
<dbReference type="InterPro" id="IPR011020">
    <property type="entry name" value="HTTM-like"/>
</dbReference>
<feature type="transmembrane region" description="Helical" evidence="5">
    <location>
        <begin position="361"/>
        <end position="381"/>
    </location>
</feature>
<keyword evidence="2 5" id="KW-0812">Transmembrane</keyword>
<evidence type="ECO:0000313" key="8">
    <source>
        <dbReference type="Proteomes" id="UP000214646"/>
    </source>
</evidence>
<evidence type="ECO:0000256" key="2">
    <source>
        <dbReference type="ARBA" id="ARBA00022692"/>
    </source>
</evidence>
<comment type="subcellular location">
    <subcellularLocation>
        <location evidence="1">Endomembrane system</location>
        <topology evidence="1">Multi-pass membrane protein</topology>
    </subcellularLocation>
</comment>
<name>A0A225DZF9_9BACT</name>
<dbReference type="GO" id="GO:0012505">
    <property type="term" value="C:endomembrane system"/>
    <property type="evidence" value="ECO:0007669"/>
    <property type="project" value="UniProtKB-SubCell"/>
</dbReference>
<reference evidence="8" key="1">
    <citation type="submission" date="2017-06" db="EMBL/GenBank/DDBJ databases">
        <title>Genome analysis of Fimbriiglobus ruber SP5, the first member of the order Planctomycetales with confirmed chitinolytic capability.</title>
        <authorList>
            <person name="Ravin N.V."/>
            <person name="Rakitin A.L."/>
            <person name="Ivanova A.A."/>
            <person name="Beletsky A.V."/>
            <person name="Kulichevskaya I.S."/>
            <person name="Mardanov A.V."/>
            <person name="Dedysh S.N."/>
        </authorList>
    </citation>
    <scope>NUCLEOTIDE SEQUENCE [LARGE SCALE GENOMIC DNA]</scope>
    <source>
        <strain evidence="8">SP5</strain>
    </source>
</reference>
<organism evidence="7 8">
    <name type="scientific">Fimbriiglobus ruber</name>
    <dbReference type="NCBI Taxonomy" id="1908690"/>
    <lineage>
        <taxon>Bacteria</taxon>
        <taxon>Pseudomonadati</taxon>
        <taxon>Planctomycetota</taxon>
        <taxon>Planctomycetia</taxon>
        <taxon>Gemmatales</taxon>
        <taxon>Gemmataceae</taxon>
        <taxon>Fimbriiglobus</taxon>
    </lineage>
</organism>
<dbReference type="RefSeq" id="WP_143393148.1">
    <property type="nucleotide sequence ID" value="NZ_NIDE01000004.1"/>
</dbReference>
<dbReference type="EMBL" id="NIDE01000004">
    <property type="protein sequence ID" value="OWK43908.1"/>
    <property type="molecule type" value="Genomic_DNA"/>
</dbReference>
<evidence type="ECO:0000259" key="6">
    <source>
        <dbReference type="SMART" id="SM00752"/>
    </source>
</evidence>
<sequence length="668" mass="75353">MTDNRSAPARGPWRVWRDFWFTPGDPTTLGFLRIVTGCLVLYVHLAYSFDLRAFFGPDGWYGLKYINRERTETPNILGPLDWEVPAKIPYLPEGAQPQLHRPGMGTEIELSTYVPEYPHRRRAVMAYMRSLLDKYPTRPELDHALRYLDRLQRSLNGVTVNDGLGFVLTLSDDANVRRNELGKVRSVDLWDKTRDKVMPPAIVTDLTTDERAAVADEIESFYLSLPPPPPKDNPLAPDYQKYVINHLSEMDFAQRGAFLRFLRNLTEVDPTERASQLDYMEYWHTERRVAYRTGAPIFSLWYYVTDPVGMYVAHGVTLVIIFLFTIGFCTRVTAVLTWLAAISYIHRTQQVLFGMDTMMNILLFYLMFANCGAALSVDRLVCRYRAARASLARTGTIDAATALYLEVPPRTVIAGLIQRMIQVHCCFIYAAAGMSKLKGGAWWNTNAYWDTLVNPEFTLVHFRWYEYLLRETVSHRPVYALLAAFGVAFTLIAELGIPFLVWSRARPYILLFGFMFHAGVAIFMGLWIFSLLMMTLLISYLPGAAIRDRLFGYRETGAKSGRFLVRLAAGATAQLRAAALIRALDFDNQVERIEQTPGGSADEVRVVADGRELTGREAVDALLSRLAWARPLRWLLLVPGASGAIVRVLTGSVSVAPAATLQKTGAGK</sequence>
<dbReference type="PANTHER" id="PTHR39535:SF2">
    <property type="entry name" value="HTTM DOMAIN-CONTAINING PROTEIN"/>
    <property type="match status" value="1"/>
</dbReference>
<dbReference type="OrthoDB" id="128729at2"/>
<comment type="caution">
    <text evidence="7">The sequence shown here is derived from an EMBL/GenBank/DDBJ whole genome shotgun (WGS) entry which is preliminary data.</text>
</comment>
<protein>
    <recommendedName>
        <fullName evidence="6">HTTM-like domain-containing protein</fullName>
    </recommendedName>
</protein>
<dbReference type="PANTHER" id="PTHR39535">
    <property type="entry name" value="SPORULATION-DELAYING PROTEIN SDPB"/>
    <property type="match status" value="1"/>
</dbReference>
<keyword evidence="4 5" id="KW-0472">Membrane</keyword>
<proteinExistence type="predicted"/>
<dbReference type="Proteomes" id="UP000214646">
    <property type="component" value="Unassembled WGS sequence"/>
</dbReference>
<evidence type="ECO:0000256" key="1">
    <source>
        <dbReference type="ARBA" id="ARBA00004127"/>
    </source>
</evidence>
<keyword evidence="8" id="KW-1185">Reference proteome</keyword>
<evidence type="ECO:0000256" key="3">
    <source>
        <dbReference type="ARBA" id="ARBA00022989"/>
    </source>
</evidence>
<feature type="transmembrane region" description="Helical" evidence="5">
    <location>
        <begin position="478"/>
        <end position="502"/>
    </location>
</feature>
<evidence type="ECO:0000256" key="5">
    <source>
        <dbReference type="SAM" id="Phobius"/>
    </source>
</evidence>
<dbReference type="InterPro" id="IPR052964">
    <property type="entry name" value="Sporulation_signal_mat"/>
</dbReference>